<dbReference type="InterPro" id="IPR016195">
    <property type="entry name" value="Pol/histidinol_Pase-like"/>
</dbReference>
<evidence type="ECO:0000256" key="1">
    <source>
        <dbReference type="ARBA" id="ARBA00001946"/>
    </source>
</evidence>
<evidence type="ECO:0000256" key="16">
    <source>
        <dbReference type="ARBA" id="ARBA00035717"/>
    </source>
</evidence>
<dbReference type="InterPro" id="IPR037160">
    <property type="entry name" value="DNA_Pol_thumb_sf"/>
</dbReference>
<comment type="catalytic activity">
    <reaction evidence="21">
        <text>DNA(n) + a 2'-deoxyribonucleoside 5'-triphosphate = DNA(n+1) + diphosphate</text>
        <dbReference type="Rhea" id="RHEA:22508"/>
        <dbReference type="Rhea" id="RHEA-COMP:17339"/>
        <dbReference type="Rhea" id="RHEA-COMP:17340"/>
        <dbReference type="ChEBI" id="CHEBI:33019"/>
        <dbReference type="ChEBI" id="CHEBI:61560"/>
        <dbReference type="ChEBI" id="CHEBI:173112"/>
        <dbReference type="EC" id="2.7.7.7"/>
    </reaction>
</comment>
<dbReference type="InterPro" id="IPR029398">
    <property type="entry name" value="PolB_thumb"/>
</dbReference>
<dbReference type="Pfam" id="PF14791">
    <property type="entry name" value="DNA_pol_B_thumb"/>
    <property type="match status" value="1"/>
</dbReference>
<dbReference type="PANTHER" id="PTHR36928:SF1">
    <property type="entry name" value="PHOSPHATASE YCDX-RELATED"/>
    <property type="match status" value="1"/>
</dbReference>
<feature type="domain" description="Polymerase/histidinol phosphatase N-terminal" evidence="23">
    <location>
        <begin position="351"/>
        <end position="431"/>
    </location>
</feature>
<keyword evidence="8" id="KW-0808">Transferase</keyword>
<feature type="domain" description="Helix-hairpin-helix DNA-binding motif class 1" evidence="22">
    <location>
        <begin position="51"/>
        <end position="70"/>
    </location>
</feature>
<dbReference type="Gene3D" id="1.10.150.20">
    <property type="entry name" value="5' to 3' exonuclease, C-terminal subdomain"/>
    <property type="match status" value="1"/>
</dbReference>
<evidence type="ECO:0000256" key="12">
    <source>
        <dbReference type="ARBA" id="ARBA00022843"/>
    </source>
</evidence>
<evidence type="ECO:0000313" key="25">
    <source>
        <dbReference type="EMBL" id="ATC62609.1"/>
    </source>
</evidence>
<comment type="subcellular location">
    <subcellularLocation>
        <location evidence="2">Cytoplasm</location>
    </subcellularLocation>
</comment>
<feature type="domain" description="Helix-hairpin-helix DNA-binding motif class 1" evidence="22">
    <location>
        <begin position="91"/>
        <end position="110"/>
    </location>
</feature>
<dbReference type="Gene3D" id="3.30.210.10">
    <property type="entry name" value="DNA polymerase, thumb domain"/>
    <property type="match status" value="1"/>
</dbReference>
<dbReference type="SMART" id="SM00481">
    <property type="entry name" value="POLIIIAc"/>
    <property type="match status" value="1"/>
</dbReference>
<keyword evidence="15" id="KW-0234">DNA repair</keyword>
<dbReference type="CDD" id="cd00141">
    <property type="entry name" value="NT_POLXc"/>
    <property type="match status" value="1"/>
</dbReference>
<dbReference type="GO" id="GO:0005829">
    <property type="term" value="C:cytosol"/>
    <property type="evidence" value="ECO:0007669"/>
    <property type="project" value="TreeGrafter"/>
</dbReference>
<evidence type="ECO:0000256" key="5">
    <source>
        <dbReference type="ARBA" id="ARBA00020020"/>
    </source>
</evidence>
<dbReference type="OrthoDB" id="9808747at2"/>
<evidence type="ECO:0000256" key="4">
    <source>
        <dbReference type="ARBA" id="ARBA00012720"/>
    </source>
</evidence>
<dbReference type="EC" id="4.2.99.18" evidence="4"/>
<evidence type="ECO:0000256" key="3">
    <source>
        <dbReference type="ARBA" id="ARBA00012417"/>
    </source>
</evidence>
<evidence type="ECO:0000259" key="23">
    <source>
        <dbReference type="SMART" id="SM00481"/>
    </source>
</evidence>
<dbReference type="InterPro" id="IPR010996">
    <property type="entry name" value="HHH_MUS81"/>
</dbReference>
<sequence length="587" mass="63843">MNKNEIADVLNDIAVLLELKGENPFKTRAYQTGARTLEALEEDLATVIAEERLGKIKGFGEALVQKITELHTTGHLKFYEDLKATVAPGLIEMLEIPGLGAKKIKALNEQLGIDTIEGLTKACAEGKVAALAGFGEKSQEKILAGIRNREAYSKRHLRAVAFDVAEPILAGLRALPEVQRAEHAGSLRRGMETVGDLDFIVAASQVAPVVEWFVSRPGVKEVTAKGETKASVRYESGLQADLRIVPAEQFVFALHHFTGSKDHNVQMRQRALARGLSLSEWGLVPAEGEGTVKAKAAGGPDVSLKIIDEAELFSHLGLKFIPPELREGLGEIEAAEVGELPRLIEDGDLRGAFHNHTTASDGRNTLNEMAAAADALGWEYLGISDHSKASFQANGLNEARLMEQIAAIEALNASGRFRVRVLSGSECDILADGRMDFDDATLAKLDYVVASVHNAFAQTEDVMTARIIKAIESPHVSMLGHLTGRLLLQREAYGVNAAKIIDAAIANKVVIELNANPWRLDMDWRLWRRGAERGLMCAINPDAHDTGGLTYVHHGVVAARKGWLTKENVLNTRTLAEVLTWLGGRKR</sequence>
<dbReference type="PRINTS" id="PR00870">
    <property type="entry name" value="DNAPOLXBETA"/>
</dbReference>
<dbReference type="GO" id="GO:0140078">
    <property type="term" value="F:class I DNA-(apurinic or apyrimidinic site) endonuclease activity"/>
    <property type="evidence" value="ECO:0007669"/>
    <property type="project" value="UniProtKB-EC"/>
</dbReference>
<comment type="catalytic activity">
    <reaction evidence="18">
        <text>2'-deoxyribonucleotide-(2'-deoxyribose 5'-phosphate)-2'-deoxyribonucleotide-DNA = a 3'-end 2'-deoxyribonucleotide-(2,3-dehydro-2,3-deoxyribose 5'-phosphate)-DNA + a 5'-end 5'-phospho-2'-deoxyribonucleoside-DNA + H(+)</text>
        <dbReference type="Rhea" id="RHEA:66592"/>
        <dbReference type="Rhea" id="RHEA-COMP:13180"/>
        <dbReference type="Rhea" id="RHEA-COMP:16897"/>
        <dbReference type="Rhea" id="RHEA-COMP:17067"/>
        <dbReference type="ChEBI" id="CHEBI:15378"/>
        <dbReference type="ChEBI" id="CHEBI:136412"/>
        <dbReference type="ChEBI" id="CHEBI:157695"/>
        <dbReference type="ChEBI" id="CHEBI:167181"/>
        <dbReference type="EC" id="4.2.99.18"/>
    </reaction>
</comment>
<organism evidence="25 26">
    <name type="scientific">Nibricoccus aquaticus</name>
    <dbReference type="NCBI Taxonomy" id="2576891"/>
    <lineage>
        <taxon>Bacteria</taxon>
        <taxon>Pseudomonadati</taxon>
        <taxon>Verrucomicrobiota</taxon>
        <taxon>Opitutia</taxon>
        <taxon>Opitutales</taxon>
        <taxon>Opitutaceae</taxon>
        <taxon>Nibricoccus</taxon>
    </lineage>
</organism>
<dbReference type="Proteomes" id="UP000217265">
    <property type="component" value="Chromosome"/>
</dbReference>
<dbReference type="Pfam" id="PF14520">
    <property type="entry name" value="HHH_5"/>
    <property type="match status" value="1"/>
</dbReference>
<dbReference type="SUPFAM" id="SSF89550">
    <property type="entry name" value="PHP domain-like"/>
    <property type="match status" value="1"/>
</dbReference>
<dbReference type="Gene3D" id="3.30.460.10">
    <property type="entry name" value="Beta Polymerase, domain 2"/>
    <property type="match status" value="1"/>
</dbReference>
<dbReference type="Gene3D" id="1.10.150.110">
    <property type="entry name" value="DNA polymerase beta, N-terminal domain-like"/>
    <property type="match status" value="1"/>
</dbReference>
<gene>
    <name evidence="25" type="ORF">CMV30_00715</name>
</gene>
<evidence type="ECO:0000256" key="17">
    <source>
        <dbReference type="ARBA" id="ARBA00035726"/>
    </source>
</evidence>
<dbReference type="Gene3D" id="3.20.20.140">
    <property type="entry name" value="Metal-dependent hydrolases"/>
    <property type="match status" value="1"/>
</dbReference>
<evidence type="ECO:0000256" key="11">
    <source>
        <dbReference type="ARBA" id="ARBA00022763"/>
    </source>
</evidence>
<evidence type="ECO:0000256" key="15">
    <source>
        <dbReference type="ARBA" id="ARBA00023204"/>
    </source>
</evidence>
<keyword evidence="26" id="KW-1185">Reference proteome</keyword>
<dbReference type="InterPro" id="IPR043519">
    <property type="entry name" value="NT_sf"/>
</dbReference>
<evidence type="ECO:0000256" key="21">
    <source>
        <dbReference type="ARBA" id="ARBA00049244"/>
    </source>
</evidence>
<evidence type="ECO:0000256" key="6">
    <source>
        <dbReference type="ARBA" id="ARBA00022481"/>
    </source>
</evidence>
<dbReference type="AlphaFoldDB" id="A0A290Q1U1"/>
<proteinExistence type="predicted"/>
<dbReference type="GO" id="GO:0003677">
    <property type="term" value="F:DNA binding"/>
    <property type="evidence" value="ECO:0007669"/>
    <property type="project" value="InterPro"/>
</dbReference>
<dbReference type="InterPro" id="IPR004013">
    <property type="entry name" value="PHP_dom"/>
</dbReference>
<dbReference type="InterPro" id="IPR002054">
    <property type="entry name" value="DNA-dir_DNA_pol_X"/>
</dbReference>
<evidence type="ECO:0000256" key="18">
    <source>
        <dbReference type="ARBA" id="ARBA00044632"/>
    </source>
</evidence>
<evidence type="ECO:0000256" key="10">
    <source>
        <dbReference type="ARBA" id="ARBA00022705"/>
    </source>
</evidence>
<dbReference type="SUPFAM" id="SSF158702">
    <property type="entry name" value="Sec63 N-terminal domain-like"/>
    <property type="match status" value="1"/>
</dbReference>
<keyword evidence="11" id="KW-0227">DNA damage</keyword>
<evidence type="ECO:0000256" key="14">
    <source>
        <dbReference type="ARBA" id="ARBA00023053"/>
    </source>
</evidence>
<accession>A0A290Q1U1</accession>
<dbReference type="InterPro" id="IPR022311">
    <property type="entry name" value="PolX-like"/>
</dbReference>
<evidence type="ECO:0000256" key="13">
    <source>
        <dbReference type="ARBA" id="ARBA00022932"/>
    </source>
</evidence>
<comment type="cofactor">
    <cofactor evidence="1">
        <name>Mg(2+)</name>
        <dbReference type="ChEBI" id="CHEBI:18420"/>
    </cofactor>
</comment>
<dbReference type="GO" id="GO:0008270">
    <property type="term" value="F:zinc ion binding"/>
    <property type="evidence" value="ECO:0007669"/>
    <property type="project" value="TreeGrafter"/>
</dbReference>
<keyword evidence="13" id="KW-0239">DNA-directed DNA polymerase</keyword>
<dbReference type="InterPro" id="IPR002008">
    <property type="entry name" value="DNA_pol_X_beta-like"/>
</dbReference>
<dbReference type="NCBIfam" id="NF006375">
    <property type="entry name" value="PRK08609.1"/>
    <property type="match status" value="1"/>
</dbReference>
<protein>
    <recommendedName>
        <fullName evidence="5">DNA polymerase beta</fullName>
        <ecNumber evidence="3">2.7.7.7</ecNumber>
        <ecNumber evidence="4">4.2.99.18</ecNumber>
    </recommendedName>
    <alternativeName>
        <fullName evidence="16">5'-deoxyribose-phosphate lyase</fullName>
    </alternativeName>
    <alternativeName>
        <fullName evidence="17">AP lyase</fullName>
    </alternativeName>
</protein>
<dbReference type="SMART" id="SM00278">
    <property type="entry name" value="HhH1"/>
    <property type="match status" value="3"/>
</dbReference>
<dbReference type="Pfam" id="PF14716">
    <property type="entry name" value="HHH_8"/>
    <property type="match status" value="1"/>
</dbReference>
<dbReference type="GO" id="GO:0003887">
    <property type="term" value="F:DNA-directed DNA polymerase activity"/>
    <property type="evidence" value="ECO:0007669"/>
    <property type="project" value="UniProtKB-KW"/>
</dbReference>
<keyword evidence="12" id="KW-0832">Ubl conjugation</keyword>
<evidence type="ECO:0000256" key="7">
    <source>
        <dbReference type="ARBA" id="ARBA00022634"/>
    </source>
</evidence>
<evidence type="ECO:0000256" key="8">
    <source>
        <dbReference type="ARBA" id="ARBA00022679"/>
    </source>
</evidence>
<dbReference type="InterPro" id="IPR050243">
    <property type="entry name" value="PHP_phosphatase"/>
</dbReference>
<dbReference type="CDD" id="cd07436">
    <property type="entry name" value="PHP_PolX"/>
    <property type="match status" value="1"/>
</dbReference>
<comment type="catalytic activity">
    <reaction evidence="19">
        <text>a 5'-end 2'-deoxyribose-2'-deoxyribonucleotide-DNA = (2E,4S)-4-hydroxypenten-2-al-5-phosphate + a 5'-end 5'-phospho-2'-deoxyribonucleoside-DNA + H(+)</text>
        <dbReference type="Rhea" id="RHEA:76255"/>
        <dbReference type="Rhea" id="RHEA-COMP:13180"/>
        <dbReference type="Rhea" id="RHEA-COMP:18657"/>
        <dbReference type="ChEBI" id="CHEBI:15378"/>
        <dbReference type="ChEBI" id="CHEBI:136412"/>
        <dbReference type="ChEBI" id="CHEBI:195194"/>
        <dbReference type="ChEBI" id="CHEBI:195195"/>
    </reaction>
</comment>
<dbReference type="InterPro" id="IPR047967">
    <property type="entry name" value="PolX_PHP"/>
</dbReference>
<dbReference type="Pfam" id="PF02811">
    <property type="entry name" value="PHP"/>
    <property type="match status" value="1"/>
</dbReference>
<dbReference type="SUPFAM" id="SSF47802">
    <property type="entry name" value="DNA polymerase beta, N-terminal domain-like"/>
    <property type="match status" value="1"/>
</dbReference>
<dbReference type="InterPro" id="IPR027421">
    <property type="entry name" value="DNA_pol_lamdba_lyase_dom_sf"/>
</dbReference>
<dbReference type="PIRSF" id="PIRSF005047">
    <property type="entry name" value="UCP005047_YshC"/>
    <property type="match status" value="1"/>
</dbReference>
<reference evidence="25 26" key="1">
    <citation type="submission" date="2017-09" db="EMBL/GenBank/DDBJ databases">
        <title>Complete genome sequence of Verrucomicrobial strain HZ-65, isolated from freshwater.</title>
        <authorList>
            <person name="Choi A."/>
        </authorList>
    </citation>
    <scope>NUCLEOTIDE SEQUENCE [LARGE SCALE GENOMIC DNA]</scope>
    <source>
        <strain evidence="25 26">HZ-65</strain>
    </source>
</reference>
<dbReference type="SUPFAM" id="SSF81301">
    <property type="entry name" value="Nucleotidyltransferase"/>
    <property type="match status" value="1"/>
</dbReference>
<dbReference type="EC" id="2.7.7.7" evidence="3"/>
<evidence type="ECO:0000259" key="22">
    <source>
        <dbReference type="SMART" id="SM00278"/>
    </source>
</evidence>
<evidence type="ECO:0000256" key="19">
    <source>
        <dbReference type="ARBA" id="ARBA00044678"/>
    </source>
</evidence>
<keyword evidence="7" id="KW-0237">DNA synthesis</keyword>
<dbReference type="PANTHER" id="PTHR36928">
    <property type="entry name" value="PHOSPHATASE YCDX-RELATED"/>
    <property type="match status" value="1"/>
</dbReference>
<comment type="function">
    <text evidence="20">Repair polymerase that plays a key role in base-excision repair. During this process, the damaged base is excised by specific DNA glycosylases, the DNA backbone is nicked at the abasic site by an apurinic/apyrimidic (AP) endonuclease, and POLB removes 5'-deoxyribose-phosphate from the preincised AP site acting as a 5'-deoxyribose-phosphate lyase (5'-dRP lyase); through its DNA polymerase activity, it adds one nucleotide to the 3' end of the arising single-nucleotide gap. Conducts 'gap-filling' DNA synthesis in a stepwise distributive fashion rather than in a processive fashion as for other DNA polymerases. It is also able to cleave sugar-phosphate bonds 3' to an intact AP site, acting as an AP lyase.</text>
</comment>
<evidence type="ECO:0000256" key="9">
    <source>
        <dbReference type="ARBA" id="ARBA00022695"/>
    </source>
</evidence>
<feature type="domain" description="DNA-directed DNA polymerase X" evidence="24">
    <location>
        <begin position="2"/>
        <end position="327"/>
    </location>
</feature>
<evidence type="ECO:0000259" key="24">
    <source>
        <dbReference type="SMART" id="SM00483"/>
    </source>
</evidence>
<dbReference type="KEGG" id="vbh:CMV30_00715"/>
<keyword evidence="14" id="KW-0915">Sodium</keyword>
<keyword evidence="9" id="KW-0548">Nucleotidyltransferase</keyword>
<dbReference type="GO" id="GO:0006281">
    <property type="term" value="P:DNA repair"/>
    <property type="evidence" value="ECO:0007669"/>
    <property type="project" value="UniProtKB-KW"/>
</dbReference>
<dbReference type="InterPro" id="IPR003583">
    <property type="entry name" value="Hlx-hairpin-Hlx_DNA-bd_motif"/>
</dbReference>
<keyword evidence="10" id="KW-0235">DNA replication</keyword>
<evidence type="ECO:0000256" key="20">
    <source>
        <dbReference type="ARBA" id="ARBA00045548"/>
    </source>
</evidence>
<feature type="domain" description="Helix-hairpin-helix DNA-binding motif class 1" evidence="22">
    <location>
        <begin position="126"/>
        <end position="145"/>
    </location>
</feature>
<dbReference type="GO" id="GO:0042578">
    <property type="term" value="F:phosphoric ester hydrolase activity"/>
    <property type="evidence" value="ECO:0007669"/>
    <property type="project" value="TreeGrafter"/>
</dbReference>
<dbReference type="InterPro" id="IPR022312">
    <property type="entry name" value="DNA_pol_X"/>
</dbReference>
<evidence type="ECO:0000256" key="2">
    <source>
        <dbReference type="ARBA" id="ARBA00004496"/>
    </source>
</evidence>
<dbReference type="PRINTS" id="PR00869">
    <property type="entry name" value="DNAPOLX"/>
</dbReference>
<dbReference type="RefSeq" id="WP_096054244.1">
    <property type="nucleotide sequence ID" value="NZ_CP023344.1"/>
</dbReference>
<dbReference type="SMART" id="SM00483">
    <property type="entry name" value="POLXc"/>
    <property type="match status" value="1"/>
</dbReference>
<evidence type="ECO:0000313" key="26">
    <source>
        <dbReference type="Proteomes" id="UP000217265"/>
    </source>
</evidence>
<keyword evidence="6" id="KW-0488">Methylation</keyword>
<dbReference type="InterPro" id="IPR003141">
    <property type="entry name" value="Pol/His_phosphatase_N"/>
</dbReference>
<name>A0A290Q1U1_9BACT</name>
<dbReference type="EMBL" id="CP023344">
    <property type="protein sequence ID" value="ATC62609.1"/>
    <property type="molecule type" value="Genomic_DNA"/>
</dbReference>